<comment type="subcellular location">
    <subcellularLocation>
        <location evidence="1">Membrane</location>
        <topology evidence="1">Multi-pass membrane protein</topology>
    </subcellularLocation>
</comment>
<dbReference type="PANTHER" id="PTHR11351:SF101">
    <property type="entry name" value="FATTY ACID DESATURASE DOMAIN-CONTAINING PROTEIN"/>
    <property type="match status" value="1"/>
</dbReference>
<dbReference type="GO" id="GO:0005506">
    <property type="term" value="F:iron ion binding"/>
    <property type="evidence" value="ECO:0007669"/>
    <property type="project" value="TreeGrafter"/>
</dbReference>
<feature type="transmembrane region" description="Helical" evidence="9">
    <location>
        <begin position="37"/>
        <end position="57"/>
    </location>
</feature>
<evidence type="ECO:0000256" key="7">
    <source>
        <dbReference type="ARBA" id="ARBA00023098"/>
    </source>
</evidence>
<name>A0A7S0LKH0_9EUKA</name>
<comment type="similarity">
    <text evidence="2">Belongs to the fatty acid desaturase type 1 family.</text>
</comment>
<feature type="transmembrane region" description="Helical" evidence="9">
    <location>
        <begin position="12"/>
        <end position="30"/>
    </location>
</feature>
<dbReference type="GO" id="GO:0004768">
    <property type="term" value="F:stearoyl-CoA 9-desaturase activity"/>
    <property type="evidence" value="ECO:0007669"/>
    <property type="project" value="TreeGrafter"/>
</dbReference>
<keyword evidence="4" id="KW-0276">Fatty acid metabolism</keyword>
<feature type="transmembrane region" description="Helical" evidence="9">
    <location>
        <begin position="63"/>
        <end position="84"/>
    </location>
</feature>
<sequence>MIALWLSAFENRPQLSGVWVALLLVILAAGRTAGRPFIPYVNIIFPFYVWSMTFGLLLPNPLLAVGGMYVAYVTKVGVCMSVCFHRYASHQAFKCDTLMRSFICTLGCLANQGGPIWWASKHRCHHRYCDHGRDPHSTILDGDTTAFAFFSSDAHKMVEEDFAPPHIDTLLIRIIDTFAIAPVMCELLLAFYLGGPTALYIAAVSGQQSQVISLWFNVVNHPEHDHDAAAERATVVGGSGAVCKGADKYVLKNTPNVLFSMLNRHLWIGALCGENCHGHHHHYAQLAQRPGIDLPYWLFVLPLRSLGLISDAKLLSGAAAMDGLRRQQHQETTGPTKGG</sequence>
<dbReference type="GO" id="GO:0005789">
    <property type="term" value="C:endoplasmic reticulum membrane"/>
    <property type="evidence" value="ECO:0007669"/>
    <property type="project" value="TreeGrafter"/>
</dbReference>
<keyword evidence="7" id="KW-0443">Lipid metabolism</keyword>
<evidence type="ECO:0000256" key="8">
    <source>
        <dbReference type="ARBA" id="ARBA00023136"/>
    </source>
</evidence>
<organism evidence="10">
    <name type="scientific">Coccolithus braarudii</name>
    <dbReference type="NCBI Taxonomy" id="221442"/>
    <lineage>
        <taxon>Eukaryota</taxon>
        <taxon>Haptista</taxon>
        <taxon>Haptophyta</taxon>
        <taxon>Prymnesiophyceae</taxon>
        <taxon>Coccolithales</taxon>
        <taxon>Coccolithaceae</taxon>
        <taxon>Coccolithus</taxon>
    </lineage>
</organism>
<evidence type="ECO:0000256" key="1">
    <source>
        <dbReference type="ARBA" id="ARBA00004141"/>
    </source>
</evidence>
<reference evidence="10" key="1">
    <citation type="submission" date="2021-01" db="EMBL/GenBank/DDBJ databases">
        <authorList>
            <person name="Corre E."/>
            <person name="Pelletier E."/>
            <person name="Niang G."/>
            <person name="Scheremetjew M."/>
            <person name="Finn R."/>
            <person name="Kale V."/>
            <person name="Holt S."/>
            <person name="Cochrane G."/>
            <person name="Meng A."/>
            <person name="Brown T."/>
            <person name="Cohen L."/>
        </authorList>
    </citation>
    <scope>NUCLEOTIDE SEQUENCE</scope>
    <source>
        <strain evidence="10">PLY182g</strain>
    </source>
</reference>
<protein>
    <recommendedName>
        <fullName evidence="11">Fatty acid desaturase domain-containing protein</fullName>
    </recommendedName>
</protein>
<accession>A0A7S0LKH0</accession>
<dbReference type="GO" id="GO:0006636">
    <property type="term" value="P:unsaturated fatty acid biosynthetic process"/>
    <property type="evidence" value="ECO:0007669"/>
    <property type="project" value="TreeGrafter"/>
</dbReference>
<keyword evidence="5 9" id="KW-1133">Transmembrane helix</keyword>
<proteinExistence type="inferred from homology"/>
<keyword evidence="8 9" id="KW-0472">Membrane</keyword>
<keyword evidence="3 9" id="KW-0812">Transmembrane</keyword>
<dbReference type="InterPro" id="IPR015876">
    <property type="entry name" value="Acyl-CoA_DS"/>
</dbReference>
<evidence type="ECO:0000256" key="5">
    <source>
        <dbReference type="ARBA" id="ARBA00022989"/>
    </source>
</evidence>
<evidence type="ECO:0008006" key="11">
    <source>
        <dbReference type="Google" id="ProtNLM"/>
    </source>
</evidence>
<evidence type="ECO:0000313" key="10">
    <source>
        <dbReference type="EMBL" id="CAD8612756.1"/>
    </source>
</evidence>
<gene>
    <name evidence="10" type="ORF">CPEL01642_LOCUS16136</name>
</gene>
<dbReference type="PANTHER" id="PTHR11351">
    <property type="entry name" value="ACYL-COA DESATURASE"/>
    <property type="match status" value="1"/>
</dbReference>
<evidence type="ECO:0000256" key="3">
    <source>
        <dbReference type="ARBA" id="ARBA00022692"/>
    </source>
</evidence>
<evidence type="ECO:0000256" key="6">
    <source>
        <dbReference type="ARBA" id="ARBA00023002"/>
    </source>
</evidence>
<evidence type="ECO:0000256" key="4">
    <source>
        <dbReference type="ARBA" id="ARBA00022832"/>
    </source>
</evidence>
<keyword evidence="6" id="KW-0560">Oxidoreductase</keyword>
<evidence type="ECO:0000256" key="2">
    <source>
        <dbReference type="ARBA" id="ARBA00009295"/>
    </source>
</evidence>
<dbReference type="AlphaFoldDB" id="A0A7S0LKH0"/>
<evidence type="ECO:0000256" key="9">
    <source>
        <dbReference type="SAM" id="Phobius"/>
    </source>
</evidence>
<dbReference type="EMBL" id="HBEY01033831">
    <property type="protein sequence ID" value="CAD8612756.1"/>
    <property type="molecule type" value="Transcribed_RNA"/>
</dbReference>